<dbReference type="PANTHER" id="PTHR43802:SF1">
    <property type="entry name" value="IP11341P-RELATED"/>
    <property type="match status" value="1"/>
</dbReference>
<dbReference type="SUPFAM" id="SSF52096">
    <property type="entry name" value="ClpP/crotonase"/>
    <property type="match status" value="1"/>
</dbReference>
<reference evidence="2 3" key="1">
    <citation type="journal article" date="2021" name="Microbiol. Resour. Announc.">
        <title>Complete Genome Sequences of Two Rhodococcus sp. Strains with Large and Linear Chromosomes, Isolated from Apple Rhizosphere.</title>
        <authorList>
            <person name="Benning S."/>
            <person name="Brugnone N."/>
            <person name="Siani R."/>
            <person name="Kublik S."/>
            <person name="Schloter M."/>
            <person name="Rad V."/>
        </authorList>
    </citation>
    <scope>NUCLEOTIDE SEQUENCE [LARGE SCALE GENOMIC DNA]</scope>
    <source>
        <strain evidence="2 3">R79</strain>
    </source>
</reference>
<evidence type="ECO:0000313" key="3">
    <source>
        <dbReference type="Proteomes" id="UP000662986"/>
    </source>
</evidence>
<keyword evidence="3" id="KW-1185">Reference proteome</keyword>
<dbReference type="RefSeq" id="WP_206007219.1">
    <property type="nucleotide sequence ID" value="NZ_CP070619.1"/>
</dbReference>
<dbReference type="InterPro" id="IPR001753">
    <property type="entry name" value="Enoyl-CoA_hydra/iso"/>
</dbReference>
<sequence length="260" mass="28355">MSSVENYFDRHEFVQMTRAENGVLEVVLHTEGGSLRWGTAAHRCLTRAFRDIALDRGNSVVLLTGAGDEFLGPRASEAGGQTATPDRNATYWEREAFSDGREMVNAILDIPVPVICAVNGPVRRHCETALLSDVIVASETASFEDSAHFHLQNLVPGDGIHVVATMLMGANRARAFMYTGNAIDAAEALRLGLVAEVLPQRDVLPRAREIADQIAAKPDIARRFTRALLIQPIRKQMVDLLGMGFAYEGLAAMGRNDSPE</sequence>
<dbReference type="Proteomes" id="UP000662986">
    <property type="component" value="Chromosome"/>
</dbReference>
<evidence type="ECO:0000313" key="2">
    <source>
        <dbReference type="EMBL" id="QSE90797.1"/>
    </source>
</evidence>
<name>A0A974W522_9NOCA</name>
<dbReference type="EMBL" id="CP070619">
    <property type="protein sequence ID" value="QSE90797.1"/>
    <property type="molecule type" value="Genomic_DNA"/>
</dbReference>
<dbReference type="CDD" id="cd06558">
    <property type="entry name" value="crotonase-like"/>
    <property type="match status" value="1"/>
</dbReference>
<dbReference type="Pfam" id="PF00378">
    <property type="entry name" value="ECH_1"/>
    <property type="match status" value="1"/>
</dbReference>
<evidence type="ECO:0000256" key="1">
    <source>
        <dbReference type="ARBA" id="ARBA00005254"/>
    </source>
</evidence>
<gene>
    <name evidence="2" type="ORF">JWS13_20280</name>
</gene>
<organism evidence="2 3">
    <name type="scientific">Rhodococcus pseudokoreensis</name>
    <dbReference type="NCBI Taxonomy" id="2811421"/>
    <lineage>
        <taxon>Bacteria</taxon>
        <taxon>Bacillati</taxon>
        <taxon>Actinomycetota</taxon>
        <taxon>Actinomycetes</taxon>
        <taxon>Mycobacteriales</taxon>
        <taxon>Nocardiaceae</taxon>
        <taxon>Rhodococcus</taxon>
    </lineage>
</organism>
<dbReference type="Gene3D" id="3.90.226.10">
    <property type="entry name" value="2-enoyl-CoA Hydratase, Chain A, domain 1"/>
    <property type="match status" value="1"/>
</dbReference>
<dbReference type="PANTHER" id="PTHR43802">
    <property type="entry name" value="ENOYL-COA HYDRATASE"/>
    <property type="match status" value="1"/>
</dbReference>
<accession>A0A974W522</accession>
<dbReference type="InterPro" id="IPR029045">
    <property type="entry name" value="ClpP/crotonase-like_dom_sf"/>
</dbReference>
<protein>
    <submittedName>
        <fullName evidence="2">Enoyl-CoA hydratase/isomerase family protein</fullName>
    </submittedName>
</protein>
<comment type="similarity">
    <text evidence="1">Belongs to the enoyl-CoA hydratase/isomerase family.</text>
</comment>
<reference evidence="2 3" key="2">
    <citation type="journal article" date="2022" name="Arch. Microbiol.">
        <title>Rhodococcus pseudokoreensis sp. nov. isolated from the rhizosphere of young M26 apple rootstocks.</title>
        <authorList>
            <person name="Kampfer P."/>
            <person name="Glaeser S.P."/>
            <person name="Blom J."/>
            <person name="Wolf J."/>
            <person name="Benning S."/>
            <person name="Schloter M."/>
            <person name="Neumann-Schaal M."/>
        </authorList>
    </citation>
    <scope>NUCLEOTIDE SEQUENCE [LARGE SCALE GENOMIC DNA]</scope>
    <source>
        <strain evidence="2 3">R79</strain>
    </source>
</reference>
<proteinExistence type="inferred from homology"/>